<dbReference type="InterPro" id="IPR010730">
    <property type="entry name" value="HET"/>
</dbReference>
<sequence>MADPFGSSRPLWHPSLPVRDHYKLPPDVFYPLLEDFLQDERYTKWAAGYKPWKLHCFGSPGCGKTTFAAMAVEKLRKRYQGTDVRLASIFIQDPVFHDHTAFIEDLLACVYSQLAVVPDLGNYTPTLPHDYIEACSNGLPFLDRVEIIRRELHSLLRVNQHNFLVLDGFDNLDAAARFLLDHELKHLRNLSLLVTRRFPASRMPKEDVICDHCLKTDLLLYWECQDCSEDETPQYCNDCHEASVPCQRGHSLNFAEPYSRVDMDISMPYMRIQSYVEKTSGTALDRYIEREVCNRFGLTENTDISAPEYVIDVAGSISEKSRGNINIAKLRLDELYAEETAAGSTKVSDRLPRSIIAYFDSEIARLGDQSSSMRNLALAAIAAVAEYGDGRGISVEELEQRTRTVRANHPIRSLEDILCAANGLLAMQPYDPQIFVACYTLDFLYYTQENYNEALYRAKASVDGPAFPEDGDATGLEELERSMAGMTCSPNISGGAFGSIKQESGGLRSGIDSGYGSASSSRQTTTNSDFPTLSTLNPDGVSGRIGIDLEASRRSEDAKVLDGPSDDEKVVEYAGSLNIRVCPFCDEQILRSEALQGPHHISFDSLRGSVRSRCAFCSDLYRGILSPSGKSSTVQDDNRWPQYYWNVRTTGRTDNGKAFMTVIFRATEGNSRTQQQLKVKTYHLLIEKAIGSIPTAATLGPSTNPNISGGAQLKRWIYTCNNSHPHCYKHRSGAFVPSRLVDLRSGDMIRVVDTRVSGLRTSYGTLSHSWGPPNFLILTQRNKFQLMGPGVRIDELSINFQQAIAVARFIGLDYIWIDSLCIIQGPDGTFREDGMLMHQVYRCSFCNIAIADSADSKGGIFRDRNPNDVLPASYVSDGKGKLDKGTWRILSADFWKEELLGTKLYTRGWVFQERMLSPRILHFAANQIFWDCSTLSACEVLPEGLPHSLDGLASTDRHWRGRIQASTLSTSLESGSENEDPAALTGSNDASLETFWQTALQNYTSCALTNQGDKTVAVWSIAKIVRDVLKEEYAGGMWEFALEEQLAWRLRDSGTANTRIPELQARNPSWTWASVKGTVVPHERVVPPRCYTVTGLNGQESVKLRVKEYADKDSEPQLASGTLEMAGYMGTARLKPSRSESKDHELELVTRDGRKYKVGGLFDVHLDEVSSEDDGPTLEMEFILLAASCISESGMPVDDNDEKEYEDEDINQRTYTGTALLLVSHKEYASRQYAKYRALLKEVVARSPNYLIPDPPYGTGKSLVEQTEDIRKLVEVLTSTEKREVEGGLGLDRCYRRAGVFIFQGMKRDMWKSIKAGGRTGIRLG</sequence>
<feature type="domain" description="Nephrocystin 3-like N-terminal" evidence="4">
    <location>
        <begin position="34"/>
        <end position="195"/>
    </location>
</feature>
<dbReference type="RefSeq" id="XP_033648923.1">
    <property type="nucleotide sequence ID" value="XM_033796639.1"/>
</dbReference>
<dbReference type="Pfam" id="PF06985">
    <property type="entry name" value="HET"/>
    <property type="match status" value="1"/>
</dbReference>
<evidence type="ECO:0000259" key="3">
    <source>
        <dbReference type="Pfam" id="PF06985"/>
    </source>
</evidence>
<dbReference type="PANTHER" id="PTHR33112">
    <property type="entry name" value="DOMAIN PROTEIN, PUTATIVE-RELATED"/>
    <property type="match status" value="1"/>
</dbReference>
<evidence type="ECO:0000259" key="4">
    <source>
        <dbReference type="Pfam" id="PF24883"/>
    </source>
</evidence>
<dbReference type="EMBL" id="ML986544">
    <property type="protein sequence ID" value="KAF2271384.1"/>
    <property type="molecule type" value="Genomic_DNA"/>
</dbReference>
<feature type="domain" description="Heterokaryon incompatibility" evidence="3">
    <location>
        <begin position="763"/>
        <end position="913"/>
    </location>
</feature>
<dbReference type="Gene3D" id="3.40.50.300">
    <property type="entry name" value="P-loop containing nucleotide triphosphate hydrolases"/>
    <property type="match status" value="1"/>
</dbReference>
<proteinExistence type="predicted"/>
<feature type="region of interest" description="Disordered" evidence="2">
    <location>
        <begin position="511"/>
        <end position="541"/>
    </location>
</feature>
<dbReference type="Pfam" id="PF24883">
    <property type="entry name" value="NPHP3_N"/>
    <property type="match status" value="1"/>
</dbReference>
<gene>
    <name evidence="5" type="ORF">EI97DRAFT_408268</name>
</gene>
<dbReference type="InterPro" id="IPR056884">
    <property type="entry name" value="NPHP3-like_N"/>
</dbReference>
<evidence type="ECO:0000313" key="6">
    <source>
        <dbReference type="Proteomes" id="UP000800097"/>
    </source>
</evidence>
<feature type="compositionally biased region" description="Polar residues" evidence="2">
    <location>
        <begin position="516"/>
        <end position="537"/>
    </location>
</feature>
<evidence type="ECO:0000256" key="1">
    <source>
        <dbReference type="ARBA" id="ARBA00022737"/>
    </source>
</evidence>
<keyword evidence="1" id="KW-0677">Repeat</keyword>
<dbReference type="InterPro" id="IPR027417">
    <property type="entry name" value="P-loop_NTPase"/>
</dbReference>
<keyword evidence="6" id="KW-1185">Reference proteome</keyword>
<evidence type="ECO:0000313" key="5">
    <source>
        <dbReference type="EMBL" id="KAF2271384.1"/>
    </source>
</evidence>
<dbReference type="PANTHER" id="PTHR33112:SF10">
    <property type="entry name" value="TOL"/>
    <property type="match status" value="1"/>
</dbReference>
<reference evidence="5" key="1">
    <citation type="journal article" date="2020" name="Stud. Mycol.">
        <title>101 Dothideomycetes genomes: a test case for predicting lifestyles and emergence of pathogens.</title>
        <authorList>
            <person name="Haridas S."/>
            <person name="Albert R."/>
            <person name="Binder M."/>
            <person name="Bloem J."/>
            <person name="Labutti K."/>
            <person name="Salamov A."/>
            <person name="Andreopoulos B."/>
            <person name="Baker S."/>
            <person name="Barry K."/>
            <person name="Bills G."/>
            <person name="Bluhm B."/>
            <person name="Cannon C."/>
            <person name="Castanera R."/>
            <person name="Culley D."/>
            <person name="Daum C."/>
            <person name="Ezra D."/>
            <person name="Gonzalez J."/>
            <person name="Henrissat B."/>
            <person name="Kuo A."/>
            <person name="Liang C."/>
            <person name="Lipzen A."/>
            <person name="Lutzoni F."/>
            <person name="Magnuson J."/>
            <person name="Mondo S."/>
            <person name="Nolan M."/>
            <person name="Ohm R."/>
            <person name="Pangilinan J."/>
            <person name="Park H.-J."/>
            <person name="Ramirez L."/>
            <person name="Alfaro M."/>
            <person name="Sun H."/>
            <person name="Tritt A."/>
            <person name="Yoshinaga Y."/>
            <person name="Zwiers L.-H."/>
            <person name="Turgeon B."/>
            <person name="Goodwin S."/>
            <person name="Spatafora J."/>
            <person name="Crous P."/>
            <person name="Grigoriev I."/>
        </authorList>
    </citation>
    <scope>NUCLEOTIDE SEQUENCE</scope>
    <source>
        <strain evidence="5">CBS 379.55</strain>
    </source>
</reference>
<name>A0A6A6J578_WESOR</name>
<organism evidence="5 6">
    <name type="scientific">Westerdykella ornata</name>
    <dbReference type="NCBI Taxonomy" id="318751"/>
    <lineage>
        <taxon>Eukaryota</taxon>
        <taxon>Fungi</taxon>
        <taxon>Dikarya</taxon>
        <taxon>Ascomycota</taxon>
        <taxon>Pezizomycotina</taxon>
        <taxon>Dothideomycetes</taxon>
        <taxon>Pleosporomycetidae</taxon>
        <taxon>Pleosporales</taxon>
        <taxon>Sporormiaceae</taxon>
        <taxon>Westerdykella</taxon>
    </lineage>
</organism>
<dbReference type="OrthoDB" id="5362512at2759"/>
<dbReference type="Proteomes" id="UP000800097">
    <property type="component" value="Unassembled WGS sequence"/>
</dbReference>
<accession>A0A6A6J578</accession>
<dbReference type="SUPFAM" id="SSF52540">
    <property type="entry name" value="P-loop containing nucleoside triphosphate hydrolases"/>
    <property type="match status" value="1"/>
</dbReference>
<protein>
    <submittedName>
        <fullName evidence="5">HET-domain-containing protein</fullName>
    </submittedName>
</protein>
<evidence type="ECO:0000256" key="2">
    <source>
        <dbReference type="SAM" id="MobiDB-lite"/>
    </source>
</evidence>
<dbReference type="GeneID" id="54549814"/>